<keyword evidence="2" id="KW-0489">Methyltransferase</keyword>
<dbReference type="Proteomes" id="UP001165492">
    <property type="component" value="Unassembled WGS sequence"/>
</dbReference>
<evidence type="ECO:0000256" key="3">
    <source>
        <dbReference type="ARBA" id="ARBA00022679"/>
    </source>
</evidence>
<evidence type="ECO:0000256" key="1">
    <source>
        <dbReference type="ARBA" id="ARBA00001947"/>
    </source>
</evidence>
<dbReference type="InterPro" id="IPR004026">
    <property type="entry name" value="Ada_DNA_repair_Zn-bd"/>
</dbReference>
<evidence type="ECO:0000256" key="8">
    <source>
        <dbReference type="ARBA" id="ARBA00023125"/>
    </source>
</evidence>
<dbReference type="SMART" id="SM00342">
    <property type="entry name" value="HTH_ARAC"/>
    <property type="match status" value="1"/>
</dbReference>
<evidence type="ECO:0000256" key="6">
    <source>
        <dbReference type="ARBA" id="ARBA00022833"/>
    </source>
</evidence>
<evidence type="ECO:0000256" key="11">
    <source>
        <dbReference type="ARBA" id="ARBA00023204"/>
    </source>
</evidence>
<dbReference type="InterPro" id="IPR020449">
    <property type="entry name" value="Tscrpt_reg_AraC-type_HTH"/>
</dbReference>
<evidence type="ECO:0000256" key="9">
    <source>
        <dbReference type="ARBA" id="ARBA00023159"/>
    </source>
</evidence>
<dbReference type="InterPro" id="IPR018062">
    <property type="entry name" value="HTH_AraC-typ_CS"/>
</dbReference>
<keyword evidence="8" id="KW-0238">DNA-binding</keyword>
<sequence length="188" mass="21903">MTALTKDEKWNAVVHCDHSYDGIFFYGVKTTGIFCRPSCKSKEPRRNNVEFFDEIKEAYAYGLRPCKRCRPDLTEFRPMLDIIEKAKHIFDTHFADGGRLTAEIKELGVSQNHFIHLFRQQFQMTPVEYINRLRVEKAKQMLVNTELTIVNIALLCGFGSLSTFYEFFKKQVGLPPKEYRKQSCTDKG</sequence>
<dbReference type="PRINTS" id="PR00032">
    <property type="entry name" value="HTHARAC"/>
</dbReference>
<dbReference type="RefSeq" id="WP_229536676.1">
    <property type="nucleotide sequence ID" value="NZ_JAJHJB010000039.1"/>
</dbReference>
<comment type="caution">
    <text evidence="13">The sequence shown here is derived from an EMBL/GenBank/DDBJ whole genome shotgun (WGS) entry which is preliminary data.</text>
</comment>
<dbReference type="PANTHER" id="PTHR43280">
    <property type="entry name" value="ARAC-FAMILY TRANSCRIPTIONAL REGULATOR"/>
    <property type="match status" value="1"/>
</dbReference>
<keyword evidence="7" id="KW-0805">Transcription regulation</keyword>
<dbReference type="EMBL" id="JAJHJB010000039">
    <property type="protein sequence ID" value="MCC5467726.1"/>
    <property type="molecule type" value="Genomic_DNA"/>
</dbReference>
<dbReference type="SUPFAM" id="SSF57884">
    <property type="entry name" value="Ada DNA repair protein, N-terminal domain (N-Ada 10)"/>
    <property type="match status" value="1"/>
</dbReference>
<keyword evidence="9" id="KW-0010">Activator</keyword>
<keyword evidence="3" id="KW-0808">Transferase</keyword>
<keyword evidence="5" id="KW-0227">DNA damage</keyword>
<evidence type="ECO:0000313" key="14">
    <source>
        <dbReference type="Proteomes" id="UP001165492"/>
    </source>
</evidence>
<dbReference type="Pfam" id="PF02805">
    <property type="entry name" value="Ada_Zn_binding"/>
    <property type="match status" value="1"/>
</dbReference>
<keyword evidence="4" id="KW-0479">Metal-binding</keyword>
<reference evidence="13" key="1">
    <citation type="submission" date="2021-11" db="EMBL/GenBank/DDBJ databases">
        <title>Description of a new species Pelosinus isolated from the bottom sediments of Lake Baikal.</title>
        <authorList>
            <person name="Zakharyuk A."/>
        </authorList>
    </citation>
    <scope>NUCLEOTIDE SEQUENCE</scope>
    <source>
        <strain evidence="13">Bkl1</strain>
    </source>
</reference>
<name>A0ABS8HYQ1_9FIRM</name>
<evidence type="ECO:0000256" key="2">
    <source>
        <dbReference type="ARBA" id="ARBA00022603"/>
    </source>
</evidence>
<dbReference type="PIRSF" id="PIRSF000408">
    <property type="entry name" value="Alkyltransferas_AdaA"/>
    <property type="match status" value="1"/>
</dbReference>
<keyword evidence="11" id="KW-0234">DNA repair</keyword>
<evidence type="ECO:0000256" key="10">
    <source>
        <dbReference type="ARBA" id="ARBA00023163"/>
    </source>
</evidence>
<keyword evidence="6" id="KW-0862">Zinc</keyword>
<dbReference type="Gene3D" id="3.40.10.10">
    <property type="entry name" value="DNA Methylphosphotriester Repair Domain"/>
    <property type="match status" value="1"/>
</dbReference>
<comment type="cofactor">
    <cofactor evidence="1">
        <name>Zn(2+)</name>
        <dbReference type="ChEBI" id="CHEBI:29105"/>
    </cofactor>
</comment>
<protein>
    <submittedName>
        <fullName evidence="13">Helix-turn-helix domain-containing protein</fullName>
    </submittedName>
</protein>
<dbReference type="InterPro" id="IPR018060">
    <property type="entry name" value="HTH_AraC"/>
</dbReference>
<keyword evidence="14" id="KW-1185">Reference proteome</keyword>
<dbReference type="InterPro" id="IPR009057">
    <property type="entry name" value="Homeodomain-like_sf"/>
</dbReference>
<evidence type="ECO:0000256" key="7">
    <source>
        <dbReference type="ARBA" id="ARBA00023015"/>
    </source>
</evidence>
<dbReference type="Pfam" id="PF12833">
    <property type="entry name" value="HTH_18"/>
    <property type="match status" value="1"/>
</dbReference>
<dbReference type="PROSITE" id="PS00041">
    <property type="entry name" value="HTH_ARAC_FAMILY_1"/>
    <property type="match status" value="1"/>
</dbReference>
<evidence type="ECO:0000259" key="12">
    <source>
        <dbReference type="PROSITE" id="PS01124"/>
    </source>
</evidence>
<dbReference type="Gene3D" id="1.10.10.60">
    <property type="entry name" value="Homeodomain-like"/>
    <property type="match status" value="2"/>
</dbReference>
<dbReference type="InterPro" id="IPR016220">
    <property type="entry name" value="Me-P-triester_DNA_alkyl-Trfase"/>
</dbReference>
<proteinExistence type="predicted"/>
<dbReference type="PANTHER" id="PTHR43280:SF28">
    <property type="entry name" value="HTH-TYPE TRANSCRIPTIONAL ACTIVATOR RHAS"/>
    <property type="match status" value="1"/>
</dbReference>
<evidence type="ECO:0000313" key="13">
    <source>
        <dbReference type="EMBL" id="MCC5467726.1"/>
    </source>
</evidence>
<organism evidence="13 14">
    <name type="scientific">Pelosinus baikalensis</name>
    <dbReference type="NCBI Taxonomy" id="2892015"/>
    <lineage>
        <taxon>Bacteria</taxon>
        <taxon>Bacillati</taxon>
        <taxon>Bacillota</taxon>
        <taxon>Negativicutes</taxon>
        <taxon>Selenomonadales</taxon>
        <taxon>Sporomusaceae</taxon>
        <taxon>Pelosinus</taxon>
    </lineage>
</organism>
<feature type="domain" description="HTH araC/xylS-type" evidence="12">
    <location>
        <begin position="84"/>
        <end position="182"/>
    </location>
</feature>
<evidence type="ECO:0000256" key="5">
    <source>
        <dbReference type="ARBA" id="ARBA00022763"/>
    </source>
</evidence>
<evidence type="ECO:0000256" key="4">
    <source>
        <dbReference type="ARBA" id="ARBA00022723"/>
    </source>
</evidence>
<accession>A0ABS8HYQ1</accession>
<dbReference type="SUPFAM" id="SSF46689">
    <property type="entry name" value="Homeodomain-like"/>
    <property type="match status" value="2"/>
</dbReference>
<keyword evidence="10" id="KW-0804">Transcription</keyword>
<gene>
    <name evidence="13" type="ORF">LMF89_20535</name>
</gene>
<dbReference type="InterPro" id="IPR035451">
    <property type="entry name" value="Ada-like_dom_sf"/>
</dbReference>
<dbReference type="PROSITE" id="PS01124">
    <property type="entry name" value="HTH_ARAC_FAMILY_2"/>
    <property type="match status" value="1"/>
</dbReference>